<dbReference type="AlphaFoldDB" id="A0A2U3EP84"/>
<gene>
    <name evidence="4" type="ORF">PCL_03508</name>
    <name evidence="3" type="ORF">Purlil1_5030</name>
</gene>
<reference evidence="4 5" key="2">
    <citation type="journal article" date="2016" name="Front. Microbiol.">
        <title>Genome and transcriptome sequences reveal the specific parasitism of the nematophagous Purpureocillium lilacinum 36-1.</title>
        <authorList>
            <person name="Xie J."/>
            <person name="Li S."/>
            <person name="Mo C."/>
            <person name="Xiao X."/>
            <person name="Peng D."/>
            <person name="Wang G."/>
            <person name="Xiao Y."/>
        </authorList>
    </citation>
    <scope>NUCLEOTIDE SEQUENCE [LARGE SCALE GENOMIC DNA]</scope>
    <source>
        <strain evidence="4 5">36-1</strain>
    </source>
</reference>
<keyword evidence="6" id="KW-1185">Reference proteome</keyword>
<dbReference type="InterPro" id="IPR046522">
    <property type="entry name" value="DUF6699"/>
</dbReference>
<protein>
    <recommendedName>
        <fullName evidence="2">DUF6699 domain-containing protein</fullName>
    </recommendedName>
</protein>
<dbReference type="Pfam" id="PF20415">
    <property type="entry name" value="DUF6699"/>
    <property type="match status" value="1"/>
</dbReference>
<feature type="region of interest" description="Disordered" evidence="1">
    <location>
        <begin position="406"/>
        <end position="430"/>
    </location>
</feature>
<sequence>MCPYHECDEDEKGEAKIPYRFASLRLCRCVHVRAPTPPGLLAAMPSRLAALDYLNTAIERLRGHCADENRLTRGLGGTLRVLQEPRLLGRYRHESGTMSRPGPPCHRVGVARDGLAGPGAAALDAPQNPCVQSRAFLTWCSEGEERRPGRGEMGLGDEYQGVATRQSRYSSYHFTGCFTSQPVVCNASNCAFSSCCNPTRDDRVLSRSSGPSRVSVACSTLFGNPRSESPPDSTPLSGAGWVAIHCQLSSSGAKVSSVTAKETVEKMSLNKGQHGLNWDLDRTRSRGELVAPKARRAWMSPGRAPPTPHARSVSECGGGVGGMDGRLMLLQHSAGIARPSLGSREWRRGRAAGPFPAAAKPAWLGPQVVKYCYLGYSAQPSSPCAVALAGPGRRLRRGVAQADPSSAAQHWRKVGEVPNTPSNTNSPLAMYTPTIPTASPWRYRRHSQALNASTGAFAPPRLPCECPRAPLAPHQLFISSLSALRWVNRHASPDSTPDLRSGWPCSSSARPKQAPRSEYHGARVDSAVQGLSSSPPKEKGHRRQSSSATGVMNINDLEKEKIEIELPVETQKTGWKINSSPMTIDDPAILKIPLTKPPVKKIDLHFPLGMEVTARNLKGVTIKDAMDAIYKAYKKRADDELDNPYLAGFEWDKEESWTRLVVHLQKQPTSGGGGGGGGKKKKNKKEEE</sequence>
<evidence type="ECO:0000313" key="3">
    <source>
        <dbReference type="EMBL" id="KAK4090894.1"/>
    </source>
</evidence>
<dbReference type="Proteomes" id="UP000245956">
    <property type="component" value="Unassembled WGS sequence"/>
</dbReference>
<evidence type="ECO:0000313" key="6">
    <source>
        <dbReference type="Proteomes" id="UP001287286"/>
    </source>
</evidence>
<name>A0A2U3EP84_PURLI</name>
<organism evidence="4 5">
    <name type="scientific">Purpureocillium lilacinum</name>
    <name type="common">Paecilomyces lilacinus</name>
    <dbReference type="NCBI Taxonomy" id="33203"/>
    <lineage>
        <taxon>Eukaryota</taxon>
        <taxon>Fungi</taxon>
        <taxon>Dikarya</taxon>
        <taxon>Ascomycota</taxon>
        <taxon>Pezizomycotina</taxon>
        <taxon>Sordariomycetes</taxon>
        <taxon>Hypocreomycetidae</taxon>
        <taxon>Hypocreales</taxon>
        <taxon>Ophiocordycipitaceae</taxon>
        <taxon>Purpureocillium</taxon>
    </lineage>
</organism>
<evidence type="ECO:0000259" key="2">
    <source>
        <dbReference type="Pfam" id="PF20415"/>
    </source>
</evidence>
<accession>A0A2U3EP84</accession>
<feature type="region of interest" description="Disordered" evidence="1">
    <location>
        <begin position="492"/>
        <end position="554"/>
    </location>
</feature>
<evidence type="ECO:0000313" key="4">
    <source>
        <dbReference type="EMBL" id="PWI76314.1"/>
    </source>
</evidence>
<reference evidence="3" key="3">
    <citation type="submission" date="2023-11" db="EMBL/GenBank/DDBJ databases">
        <authorList>
            <person name="Beijen E."/>
            <person name="Ohm R.A."/>
        </authorList>
    </citation>
    <scope>NUCLEOTIDE SEQUENCE</scope>
    <source>
        <strain evidence="3">CBS 150709</strain>
    </source>
</reference>
<proteinExistence type="predicted"/>
<reference evidence="4" key="1">
    <citation type="submission" date="2015-05" db="EMBL/GenBank/DDBJ databases">
        <authorList>
            <person name="Wang D.B."/>
            <person name="Wang M."/>
        </authorList>
    </citation>
    <scope>NUCLEOTIDE SEQUENCE</scope>
    <source>
        <strain evidence="4">36-1</strain>
    </source>
</reference>
<dbReference type="Proteomes" id="UP001287286">
    <property type="component" value="Unassembled WGS sequence"/>
</dbReference>
<reference evidence="3 6" key="4">
    <citation type="journal article" date="2024" name="Microbiol. Resour. Announc.">
        <title>Genome annotations for the ascomycete fungi Trichoderma harzianum, Trichoderma aggressivum, and Purpureocillium lilacinum.</title>
        <authorList>
            <person name="Beijen E.P.W."/>
            <person name="Ohm R.A."/>
        </authorList>
    </citation>
    <scope>NUCLEOTIDE SEQUENCE [LARGE SCALE GENOMIC DNA]</scope>
    <source>
        <strain evidence="3 6">CBS 150709</strain>
    </source>
</reference>
<evidence type="ECO:0000313" key="5">
    <source>
        <dbReference type="Proteomes" id="UP000245956"/>
    </source>
</evidence>
<feature type="compositionally biased region" description="Basic residues" evidence="1">
    <location>
        <begin position="678"/>
        <end position="688"/>
    </location>
</feature>
<comment type="caution">
    <text evidence="4">The sequence shown here is derived from an EMBL/GenBank/DDBJ whole genome shotgun (WGS) entry which is preliminary data.</text>
</comment>
<feature type="domain" description="DUF6699" evidence="2">
    <location>
        <begin position="586"/>
        <end position="641"/>
    </location>
</feature>
<feature type="region of interest" description="Disordered" evidence="1">
    <location>
        <begin position="664"/>
        <end position="688"/>
    </location>
</feature>
<dbReference type="EMBL" id="JAWRVI010000014">
    <property type="protein sequence ID" value="KAK4090894.1"/>
    <property type="molecule type" value="Genomic_DNA"/>
</dbReference>
<evidence type="ECO:0000256" key="1">
    <source>
        <dbReference type="SAM" id="MobiDB-lite"/>
    </source>
</evidence>
<dbReference type="EMBL" id="LCWV01000001">
    <property type="protein sequence ID" value="PWI76314.1"/>
    <property type="molecule type" value="Genomic_DNA"/>
</dbReference>